<accession>A0A6G1GP50</accession>
<reference evidence="11" key="1">
    <citation type="journal article" date="2020" name="Stud. Mycol.">
        <title>101 Dothideomycetes genomes: a test case for predicting lifestyles and emergence of pathogens.</title>
        <authorList>
            <person name="Haridas S."/>
            <person name="Albert R."/>
            <person name="Binder M."/>
            <person name="Bloem J."/>
            <person name="Labutti K."/>
            <person name="Salamov A."/>
            <person name="Andreopoulos B."/>
            <person name="Baker S."/>
            <person name="Barry K."/>
            <person name="Bills G."/>
            <person name="Bluhm B."/>
            <person name="Cannon C."/>
            <person name="Castanera R."/>
            <person name="Culley D."/>
            <person name="Daum C."/>
            <person name="Ezra D."/>
            <person name="Gonzalez J."/>
            <person name="Henrissat B."/>
            <person name="Kuo A."/>
            <person name="Liang C."/>
            <person name="Lipzen A."/>
            <person name="Lutzoni F."/>
            <person name="Magnuson J."/>
            <person name="Mondo S."/>
            <person name="Nolan M."/>
            <person name="Ohm R."/>
            <person name="Pangilinan J."/>
            <person name="Park H.-J."/>
            <person name="Ramirez L."/>
            <person name="Alfaro M."/>
            <person name="Sun H."/>
            <person name="Tritt A."/>
            <person name="Yoshinaga Y."/>
            <person name="Zwiers L.-H."/>
            <person name="Turgeon B."/>
            <person name="Goodwin S."/>
            <person name="Spatafora J."/>
            <person name="Crous P."/>
            <person name="Grigoriev I."/>
        </authorList>
    </citation>
    <scope>NUCLEOTIDE SEQUENCE</scope>
    <source>
        <strain evidence="11">CBS 113979</strain>
    </source>
</reference>
<evidence type="ECO:0000256" key="7">
    <source>
        <dbReference type="ARBA" id="ARBA00022833"/>
    </source>
</evidence>
<feature type="domain" description="RING-type" evidence="10">
    <location>
        <begin position="285"/>
        <end position="595"/>
    </location>
</feature>
<feature type="region of interest" description="Disordered" evidence="8">
    <location>
        <begin position="104"/>
        <end position="139"/>
    </location>
</feature>
<feature type="compositionally biased region" description="Low complexity" evidence="8">
    <location>
        <begin position="16"/>
        <end position="33"/>
    </location>
</feature>
<dbReference type="InterPro" id="IPR044066">
    <property type="entry name" value="TRIAD_supradom"/>
</dbReference>
<dbReference type="PANTHER" id="PTHR22770">
    <property type="entry name" value="UBIQUITIN CONJUGATING ENZYME 7 INTERACTING PROTEIN-RELATED"/>
    <property type="match status" value="1"/>
</dbReference>
<evidence type="ECO:0000256" key="2">
    <source>
        <dbReference type="ARBA" id="ARBA00022679"/>
    </source>
</evidence>
<dbReference type="Gene3D" id="1.20.120.1750">
    <property type="match status" value="1"/>
</dbReference>
<feature type="compositionally biased region" description="Acidic residues" evidence="8">
    <location>
        <begin position="37"/>
        <end position="49"/>
    </location>
</feature>
<keyword evidence="4" id="KW-0677">Repeat</keyword>
<dbReference type="InterPro" id="IPR058758">
    <property type="entry name" value="UBA_RNF216"/>
</dbReference>
<sequence length="685" mass="77981">MTSVFSAITVPKGGWRSRSSRSTPSPKSTRPSSQAELDSDPEEQEAEDPQLQELNAALEDLAQIFPNIQPEVFREMLAHLEGESRVQLVTENLLRNDAKWVRGRYRVQPGNNHNQEQEKKKRHRNKNTQSRGSRGEELASMDKFRSEAYKSAVKDAFYQEFKGLSHSTIKAVLAEYNYSYTEARPVLVELATKSWRFSISTILFKRRVPSAEDHPLVVPASSEVHSNRLKITLPKLKPTSSPELNKELWDTLIVPLRRQNAEEMEAADRALAERLNEEQAEELGEMYDCECCFTSSPMEHMSACDDRCHYICYRCIRHSINEALYGQGWARNMDAKRSTLRCIAPGSGGEECHGCIAPGTVRCALVQEKDGEHTWRKLEERSTTEALIKSKLPLIRCPFCPYAEVDDLFLQPLPSDIQLKNTTLLGFIGLLLLQFLRFGPVRILVQVLFVFSLIFLVVAPHFNLSGKATLLSPLTASFHRLVRKRRGLKFICASPACGASTCLTCKKRWHDIHACYTSERQAFRAYVEAAMADAIKRTCPACNLSFVKAAGCNKLTCICGYKMCYCCRREIGKESYAHFCQHFRNSPGAPCGECDKCDLYKTEDEEAVVRRAKETAEREWIEKEKVVATTTTTTTTGGGDDGEGRGVDWERAVRKDLWDGVWWQQVLTRLWWERSLDWWVELFVK</sequence>
<feature type="region of interest" description="Disordered" evidence="8">
    <location>
        <begin position="1"/>
        <end position="49"/>
    </location>
</feature>
<keyword evidence="6" id="KW-0833">Ubl conjugation pathway</keyword>
<dbReference type="InterPro" id="IPR047546">
    <property type="entry name" value="Rcat_RBR_RNF216"/>
</dbReference>
<dbReference type="PROSITE" id="PS51873">
    <property type="entry name" value="TRIAD"/>
    <property type="match status" value="1"/>
</dbReference>
<organism evidence="11 12">
    <name type="scientific">Aulographum hederae CBS 113979</name>
    <dbReference type="NCBI Taxonomy" id="1176131"/>
    <lineage>
        <taxon>Eukaryota</taxon>
        <taxon>Fungi</taxon>
        <taxon>Dikarya</taxon>
        <taxon>Ascomycota</taxon>
        <taxon>Pezizomycotina</taxon>
        <taxon>Dothideomycetes</taxon>
        <taxon>Pleosporomycetidae</taxon>
        <taxon>Aulographales</taxon>
        <taxon>Aulographaceae</taxon>
    </lineage>
</organism>
<feature type="transmembrane region" description="Helical" evidence="9">
    <location>
        <begin position="443"/>
        <end position="462"/>
    </location>
</feature>
<evidence type="ECO:0000256" key="4">
    <source>
        <dbReference type="ARBA" id="ARBA00022737"/>
    </source>
</evidence>
<gene>
    <name evidence="11" type="ORF">K402DRAFT_362313</name>
</gene>
<name>A0A6G1GP50_9PEZI</name>
<keyword evidence="7" id="KW-0862">Zinc</keyword>
<comment type="pathway">
    <text evidence="1">Protein modification; protein ubiquitination.</text>
</comment>
<keyword evidence="9" id="KW-0472">Membrane</keyword>
<evidence type="ECO:0000313" key="11">
    <source>
        <dbReference type="EMBL" id="KAF1982746.1"/>
    </source>
</evidence>
<dbReference type="PANTHER" id="PTHR22770:SF42">
    <property type="entry name" value="FINGER PROTEIN (ZIN), PUTATIVE (AFU_ORTHOLOGUE AFUA_4G03910)-RELATED"/>
    <property type="match status" value="1"/>
</dbReference>
<dbReference type="GO" id="GO:0008270">
    <property type="term" value="F:zinc ion binding"/>
    <property type="evidence" value="ECO:0007669"/>
    <property type="project" value="UniProtKB-KW"/>
</dbReference>
<keyword evidence="5" id="KW-0863">Zinc-finger</keyword>
<evidence type="ECO:0000256" key="1">
    <source>
        <dbReference type="ARBA" id="ARBA00004906"/>
    </source>
</evidence>
<dbReference type="CDD" id="cd20353">
    <property type="entry name" value="Rcat_RBR_RNF216"/>
    <property type="match status" value="1"/>
</dbReference>
<dbReference type="Pfam" id="PF26191">
    <property type="entry name" value="RING-HC_RBR_RNF216"/>
    <property type="match status" value="1"/>
</dbReference>
<keyword evidence="3" id="KW-0479">Metal-binding</keyword>
<evidence type="ECO:0000256" key="6">
    <source>
        <dbReference type="ARBA" id="ARBA00022786"/>
    </source>
</evidence>
<evidence type="ECO:0000256" key="3">
    <source>
        <dbReference type="ARBA" id="ARBA00022723"/>
    </source>
</evidence>
<dbReference type="InterPro" id="IPR051628">
    <property type="entry name" value="LUBAC_E3_Ligases"/>
</dbReference>
<keyword evidence="2" id="KW-0808">Transferase</keyword>
<evidence type="ECO:0000256" key="9">
    <source>
        <dbReference type="SAM" id="Phobius"/>
    </source>
</evidence>
<dbReference type="Pfam" id="PF26200">
    <property type="entry name" value="Rcat_RNF216"/>
    <property type="match status" value="1"/>
</dbReference>
<dbReference type="Pfam" id="PF26112">
    <property type="entry name" value="UBA_RNF216"/>
    <property type="match status" value="1"/>
</dbReference>
<keyword evidence="9" id="KW-0812">Transmembrane</keyword>
<evidence type="ECO:0000256" key="8">
    <source>
        <dbReference type="SAM" id="MobiDB-lite"/>
    </source>
</evidence>
<dbReference type="AlphaFoldDB" id="A0A6G1GP50"/>
<keyword evidence="9" id="KW-1133">Transmembrane helix</keyword>
<dbReference type="OrthoDB" id="10009520at2759"/>
<keyword evidence="12" id="KW-1185">Reference proteome</keyword>
<dbReference type="EMBL" id="ML977181">
    <property type="protein sequence ID" value="KAF1982746.1"/>
    <property type="molecule type" value="Genomic_DNA"/>
</dbReference>
<protein>
    <recommendedName>
        <fullName evidence="10">RING-type domain-containing protein</fullName>
    </recommendedName>
</protein>
<evidence type="ECO:0000256" key="5">
    <source>
        <dbReference type="ARBA" id="ARBA00022771"/>
    </source>
</evidence>
<dbReference type="GO" id="GO:0016740">
    <property type="term" value="F:transferase activity"/>
    <property type="evidence" value="ECO:0007669"/>
    <property type="project" value="UniProtKB-KW"/>
</dbReference>
<dbReference type="Proteomes" id="UP000800041">
    <property type="component" value="Unassembled WGS sequence"/>
</dbReference>
<evidence type="ECO:0000313" key="12">
    <source>
        <dbReference type="Proteomes" id="UP000800041"/>
    </source>
</evidence>
<dbReference type="InterPro" id="IPR047544">
    <property type="entry name" value="RING-HC_RBR_RNF216"/>
</dbReference>
<evidence type="ECO:0000259" key="10">
    <source>
        <dbReference type="PROSITE" id="PS51873"/>
    </source>
</evidence>
<dbReference type="SUPFAM" id="SSF57850">
    <property type="entry name" value="RING/U-box"/>
    <property type="match status" value="1"/>
</dbReference>
<proteinExistence type="predicted"/>